<dbReference type="InterPro" id="IPR004027">
    <property type="entry name" value="SEC_C_motif"/>
</dbReference>
<dbReference type="InterPro" id="IPR036255">
    <property type="entry name" value="YgfB-like_sf"/>
</dbReference>
<dbReference type="NCBIfam" id="TIGR02292">
    <property type="entry name" value="ygfB_yecA"/>
    <property type="match status" value="1"/>
</dbReference>
<dbReference type="OrthoDB" id="1551443at2"/>
<evidence type="ECO:0000313" key="2">
    <source>
        <dbReference type="EMBL" id="RMI17451.1"/>
    </source>
</evidence>
<dbReference type="EMBL" id="RAQU01000114">
    <property type="protein sequence ID" value="RKK02950.1"/>
    <property type="molecule type" value="Genomic_DNA"/>
</dbReference>
<dbReference type="Pfam" id="PF03695">
    <property type="entry name" value="UPF0149"/>
    <property type="match status" value="1"/>
</dbReference>
<dbReference type="SUPFAM" id="SSF103642">
    <property type="entry name" value="Sec-C motif"/>
    <property type="match status" value="1"/>
</dbReference>
<name>A0A3A9JA67_9PROT</name>
<dbReference type="Proteomes" id="UP000278036">
    <property type="component" value="Unassembled WGS sequence"/>
</dbReference>
<dbReference type="AlphaFoldDB" id="A0A3A9JA67"/>
<dbReference type="Gene3D" id="1.20.120.740">
    <property type="entry name" value="YgfB uncharacterised protein family UPF0149, PF03695"/>
    <property type="match status" value="1"/>
</dbReference>
<dbReference type="EMBL" id="RFLX01000029">
    <property type="protein sequence ID" value="RMI17451.1"/>
    <property type="molecule type" value="Genomic_DNA"/>
</dbReference>
<organism evidence="1 4">
    <name type="scientific">Teichococcus wenyumeiae</name>
    <dbReference type="NCBI Taxonomy" id="2478470"/>
    <lineage>
        <taxon>Bacteria</taxon>
        <taxon>Pseudomonadati</taxon>
        <taxon>Pseudomonadota</taxon>
        <taxon>Alphaproteobacteria</taxon>
        <taxon>Acetobacterales</taxon>
        <taxon>Roseomonadaceae</taxon>
        <taxon>Roseomonas</taxon>
    </lineage>
</organism>
<comment type="caution">
    <text evidence="1">The sequence shown here is derived from an EMBL/GenBank/DDBJ whole genome shotgun (WGS) entry which is preliminary data.</text>
</comment>
<dbReference type="RefSeq" id="WP_120639473.1">
    <property type="nucleotide sequence ID" value="NZ_RAQU01000114.1"/>
</dbReference>
<sequence>MAEAPPPSGTGSPQLDLLEAWLNSDHAPEDAMGLSELDGFLTGIVAGPHMIMPSEWLPVIWGGEEPVFADAAEAETVLGAIMARYNGIIHTLRDEAGPLEPLFLTDTAGEVIADFWAKGFLEAISLRPAAWDPLFSHRDASPLMMPILILAQDPDNLDLEIDDERLDALLVEAPDMIAPCIAAITQFWKARRTYGRVPKIGRNAPCPCGSGRKFKFCCGKG</sequence>
<proteinExistence type="predicted"/>
<evidence type="ECO:0000313" key="3">
    <source>
        <dbReference type="Proteomes" id="UP000274097"/>
    </source>
</evidence>
<keyword evidence="3" id="KW-1185">Reference proteome</keyword>
<dbReference type="Proteomes" id="UP000274097">
    <property type="component" value="Unassembled WGS sequence"/>
</dbReference>
<evidence type="ECO:0000313" key="4">
    <source>
        <dbReference type="Proteomes" id="UP000278036"/>
    </source>
</evidence>
<dbReference type="Gene3D" id="3.10.450.50">
    <property type="match status" value="1"/>
</dbReference>
<dbReference type="InterPro" id="IPR011978">
    <property type="entry name" value="YgfB-like"/>
</dbReference>
<protein>
    <submittedName>
        <fullName evidence="1">YecA family protein</fullName>
    </submittedName>
</protein>
<gene>
    <name evidence="1" type="ORF">D6Z83_17040</name>
    <name evidence="2" type="ORF">EBE87_22685</name>
</gene>
<reference evidence="1 4" key="1">
    <citation type="submission" date="2018-09" db="EMBL/GenBank/DDBJ databases">
        <title>Roseomonas sp. nov., isolated from feces of Tibetan antelopes in the Qinghai-Tibet plateau, China.</title>
        <authorList>
            <person name="Tian Z."/>
        </authorList>
    </citation>
    <scope>NUCLEOTIDE SEQUENCE [LARGE SCALE GENOMIC DNA]</scope>
    <source>
        <strain evidence="2 3">Z23</strain>
        <strain evidence="1 4">Z24</strain>
    </source>
</reference>
<dbReference type="SUPFAM" id="SSF101327">
    <property type="entry name" value="YgfB-like"/>
    <property type="match status" value="1"/>
</dbReference>
<accession>A0A3A9JA67</accession>
<dbReference type="InParanoid" id="A0A3A9JA67"/>
<dbReference type="FunCoup" id="A0A3A9JA67">
    <property type="interactions" value="26"/>
</dbReference>
<dbReference type="Pfam" id="PF02810">
    <property type="entry name" value="SEC-C"/>
    <property type="match status" value="1"/>
</dbReference>
<evidence type="ECO:0000313" key="1">
    <source>
        <dbReference type="EMBL" id="RKK02950.1"/>
    </source>
</evidence>